<comment type="subcellular location">
    <subcellularLocation>
        <location evidence="1">Endomembrane system</location>
    </subcellularLocation>
</comment>
<keyword evidence="5 6" id="KW-0472">Membrane</keyword>
<keyword evidence="2" id="KW-0645">Protease</keyword>
<evidence type="ECO:0000256" key="6">
    <source>
        <dbReference type="SAM" id="Phobius"/>
    </source>
</evidence>
<keyword evidence="4 6" id="KW-1133">Transmembrane helix</keyword>
<organism evidence="8 9">
    <name type="scientific">Thermococcus barossii</name>
    <dbReference type="NCBI Taxonomy" id="54077"/>
    <lineage>
        <taxon>Archaea</taxon>
        <taxon>Methanobacteriati</taxon>
        <taxon>Methanobacteriota</taxon>
        <taxon>Thermococci</taxon>
        <taxon>Thermococcales</taxon>
        <taxon>Thermococcaceae</taxon>
        <taxon>Thermococcus</taxon>
    </lineage>
</organism>
<proteinExistence type="predicted"/>
<evidence type="ECO:0000256" key="2">
    <source>
        <dbReference type="ARBA" id="ARBA00022670"/>
    </source>
</evidence>
<evidence type="ECO:0000256" key="1">
    <source>
        <dbReference type="ARBA" id="ARBA00004308"/>
    </source>
</evidence>
<dbReference type="PANTHER" id="PTHR10806:SF6">
    <property type="entry name" value="SIGNAL PEPTIDASE COMPLEX CATALYTIC SUBUNIT SEC11"/>
    <property type="match status" value="1"/>
</dbReference>
<dbReference type="KEGG" id="tbs:A3L01_00265"/>
<dbReference type="AlphaFoldDB" id="A0A2Z2MEC8"/>
<evidence type="ECO:0000256" key="4">
    <source>
        <dbReference type="ARBA" id="ARBA00022989"/>
    </source>
</evidence>
<feature type="transmembrane region" description="Helical" evidence="6">
    <location>
        <begin position="306"/>
        <end position="326"/>
    </location>
</feature>
<evidence type="ECO:0000313" key="9">
    <source>
        <dbReference type="Proteomes" id="UP000250272"/>
    </source>
</evidence>
<accession>A0A2Z2MEC8</accession>
<evidence type="ECO:0000256" key="3">
    <source>
        <dbReference type="ARBA" id="ARBA00022692"/>
    </source>
</evidence>
<dbReference type="GO" id="GO:0006465">
    <property type="term" value="P:signal peptide processing"/>
    <property type="evidence" value="ECO:0007669"/>
    <property type="project" value="InterPro"/>
</dbReference>
<evidence type="ECO:0000256" key="5">
    <source>
        <dbReference type="ARBA" id="ARBA00023136"/>
    </source>
</evidence>
<dbReference type="CDD" id="cd06530">
    <property type="entry name" value="S26_SPase_I"/>
    <property type="match status" value="1"/>
</dbReference>
<dbReference type="InterPro" id="IPR036286">
    <property type="entry name" value="LexA/Signal_pep-like_sf"/>
</dbReference>
<dbReference type="RefSeq" id="WP_088863931.1">
    <property type="nucleotide sequence ID" value="NZ_CP015101.1"/>
</dbReference>
<name>A0A2Z2MEC8_9EURY</name>
<dbReference type="Pfam" id="PF00717">
    <property type="entry name" value="Peptidase_S24"/>
    <property type="match status" value="1"/>
</dbReference>
<dbReference type="OrthoDB" id="50404at2157"/>
<sequence length="354" mass="39308">MKSLIEYTLLALLAVLVIGSLLGALLDRPVFISYAYSGSMAPTIDKGDVFFINPFVRNPKVGDIVVFRAGKTWVVHRIVAITEEGYLTKGDNNIATDQQTHNVPPVAGEQIGGRVITVNGHVPKIPELGNYIDNGLSDRGKMFLGALLVVVGIIAFGSGERPKRIRKNKFISIKFRTLFMLTSVFLILMVAISIFVSWELIPIAYSVTSAGGSREGWYLPGEEFQTEVTIRNNNIYPMVYYISAEPPVTEVSSEKFYLSRDKEDNLIVTIVTPQTTAMYTTKVRVNAYPKLLPSSLMDSLYSIHPMMPLLAILTEVAAFLGALYYLSGIGDEDVLRIRRKRTSSLRGITEVFRI</sequence>
<dbReference type="NCBIfam" id="TIGR02228">
    <property type="entry name" value="sigpep_I_arch"/>
    <property type="match status" value="1"/>
</dbReference>
<dbReference type="SUPFAM" id="SSF51306">
    <property type="entry name" value="LexA/Signal peptidase"/>
    <property type="match status" value="1"/>
</dbReference>
<protein>
    <submittedName>
        <fullName evidence="8">Signal peptidase I</fullName>
    </submittedName>
</protein>
<dbReference type="EMBL" id="CP015101">
    <property type="protein sequence ID" value="ASJ03879.1"/>
    <property type="molecule type" value="Genomic_DNA"/>
</dbReference>
<reference evidence="8 9" key="1">
    <citation type="submission" date="2016-04" db="EMBL/GenBank/DDBJ databases">
        <title>Complete genome sequence of Thermococcus barossii type strain SHCK-94.</title>
        <authorList>
            <person name="Oger P.M."/>
        </authorList>
    </citation>
    <scope>NUCLEOTIDE SEQUENCE [LARGE SCALE GENOMIC DNA]</scope>
    <source>
        <strain evidence="8 9">SHCK-94</strain>
    </source>
</reference>
<feature type="transmembrane region" description="Helical" evidence="6">
    <location>
        <begin position="178"/>
        <end position="198"/>
    </location>
</feature>
<feature type="domain" description="Peptidase S24/S26A/S26B/S26C" evidence="7">
    <location>
        <begin position="29"/>
        <end position="93"/>
    </location>
</feature>
<evidence type="ECO:0000259" key="7">
    <source>
        <dbReference type="Pfam" id="PF00717"/>
    </source>
</evidence>
<keyword evidence="3 6" id="KW-0812">Transmembrane</keyword>
<dbReference type="GeneID" id="33325160"/>
<gene>
    <name evidence="8" type="ORF">A3L01_00265</name>
</gene>
<keyword evidence="9" id="KW-1185">Reference proteome</keyword>
<dbReference type="GO" id="GO:0012505">
    <property type="term" value="C:endomembrane system"/>
    <property type="evidence" value="ECO:0007669"/>
    <property type="project" value="UniProtKB-SubCell"/>
</dbReference>
<dbReference type="Gene3D" id="2.10.109.10">
    <property type="entry name" value="Umud Fragment, subunit A"/>
    <property type="match status" value="1"/>
</dbReference>
<dbReference type="InterPro" id="IPR001733">
    <property type="entry name" value="Peptidase_S26B"/>
</dbReference>
<evidence type="ECO:0000313" key="8">
    <source>
        <dbReference type="EMBL" id="ASJ03879.1"/>
    </source>
</evidence>
<feature type="transmembrane region" description="Helical" evidence="6">
    <location>
        <begin position="140"/>
        <end position="157"/>
    </location>
</feature>
<dbReference type="GO" id="GO:0004252">
    <property type="term" value="F:serine-type endopeptidase activity"/>
    <property type="evidence" value="ECO:0007669"/>
    <property type="project" value="InterPro"/>
</dbReference>
<dbReference type="InterPro" id="IPR015927">
    <property type="entry name" value="Peptidase_S24_S26A/B/C"/>
</dbReference>
<dbReference type="InterPro" id="IPR019533">
    <property type="entry name" value="Peptidase_S26"/>
</dbReference>
<dbReference type="Proteomes" id="UP000250272">
    <property type="component" value="Chromosome"/>
</dbReference>
<dbReference type="PRINTS" id="PR00728">
    <property type="entry name" value="SIGNALPTASE"/>
</dbReference>
<dbReference type="GO" id="GO:0016020">
    <property type="term" value="C:membrane"/>
    <property type="evidence" value="ECO:0007669"/>
    <property type="project" value="InterPro"/>
</dbReference>
<keyword evidence="2" id="KW-0378">Hydrolase</keyword>
<dbReference type="PANTHER" id="PTHR10806">
    <property type="entry name" value="SIGNAL PEPTIDASE COMPLEX CATALYTIC SUBUNIT SEC11"/>
    <property type="match status" value="1"/>
</dbReference>